<dbReference type="STRING" id="649639.Bcell_3817"/>
<evidence type="ECO:0000313" key="7">
    <source>
        <dbReference type="Proteomes" id="UP000001401"/>
    </source>
</evidence>
<dbReference type="HOGENOM" id="CLU_000445_107_18_9"/>
<dbReference type="GO" id="GO:0007165">
    <property type="term" value="P:signal transduction"/>
    <property type="evidence" value="ECO:0007669"/>
    <property type="project" value="UniProtKB-KW"/>
</dbReference>
<evidence type="ECO:0000256" key="1">
    <source>
        <dbReference type="ARBA" id="ARBA00023224"/>
    </source>
</evidence>
<dbReference type="SUPFAM" id="SSF58104">
    <property type="entry name" value="Methyl-accepting chemotaxis protein (MCP) signaling domain"/>
    <property type="match status" value="1"/>
</dbReference>
<dbReference type="Proteomes" id="UP000001401">
    <property type="component" value="Chromosome"/>
</dbReference>
<dbReference type="KEGG" id="bco:Bcell_3817"/>
<dbReference type="PANTHER" id="PTHR32089">
    <property type="entry name" value="METHYL-ACCEPTING CHEMOTAXIS PROTEIN MCPB"/>
    <property type="match status" value="1"/>
</dbReference>
<feature type="transmembrane region" description="Helical" evidence="4">
    <location>
        <begin position="80"/>
        <end position="99"/>
    </location>
</feature>
<sequence length="498" mass="55635">MKEQSVKKDKDSNFTLEQRDLIKRNAIVFKAILFVSILTVAPILSMGGDITSYLWMLMGTQIFILSVFALLHFKRKLIGFLPYIAIGGTAISTTLSLIFMPALTNVFSIYYLIILALIYMNRKISLTVQVYGFLMLAYILFLQNDLLNISSEDQITYIIYYILITILMLALLQVTQHINAEMSKFRKDSQLLLEQQKEEKEKMVELVSNVTSNFNIVSSASEDNNSSFSEMNATFQEIASGVNSQNEATVEINESVTAMRESMQKMVHSMSLLKTGATGALQLSSNGQDEIETLTSTINEFKLEVDSMSVDISDLIKNLEETNQFSNTIMEIAAQTNLLSLNASIEAARAGEHGRGFAIVADEIRKLSDMTSQAAEQISKHLEHFSSQSDLTRKRMLHVGDQMEKSYDVTKKTNESFNEINEAIEKVTQLSMDSNNLITDITSTVDVIHSSTEELASVSQQSSASLEELIATLETLLDGNSTSLQSIKQIENKLKEIT</sequence>
<dbReference type="AlphaFoldDB" id="E6TUQ4"/>
<accession>E6TUQ4</accession>
<keyword evidence="4" id="KW-1133">Transmembrane helix</keyword>
<dbReference type="GO" id="GO:0016020">
    <property type="term" value="C:membrane"/>
    <property type="evidence" value="ECO:0007669"/>
    <property type="project" value="InterPro"/>
</dbReference>
<dbReference type="Pfam" id="PF00015">
    <property type="entry name" value="MCPsignal"/>
    <property type="match status" value="1"/>
</dbReference>
<feature type="transmembrane region" description="Helical" evidence="4">
    <location>
        <begin position="53"/>
        <end position="73"/>
    </location>
</feature>
<keyword evidence="7" id="KW-1185">Reference proteome</keyword>
<dbReference type="OrthoDB" id="242546at2"/>
<dbReference type="PRINTS" id="PR00260">
    <property type="entry name" value="CHEMTRNSDUCR"/>
</dbReference>
<dbReference type="GO" id="GO:0006935">
    <property type="term" value="P:chemotaxis"/>
    <property type="evidence" value="ECO:0007669"/>
    <property type="project" value="InterPro"/>
</dbReference>
<evidence type="ECO:0000256" key="4">
    <source>
        <dbReference type="SAM" id="Phobius"/>
    </source>
</evidence>
<dbReference type="eggNOG" id="COG0840">
    <property type="taxonomic scope" value="Bacteria"/>
</dbReference>
<feature type="transmembrane region" description="Helical" evidence="4">
    <location>
        <begin position="27"/>
        <end position="47"/>
    </location>
</feature>
<feature type="transmembrane region" description="Helical" evidence="4">
    <location>
        <begin position="126"/>
        <end position="143"/>
    </location>
</feature>
<feature type="transmembrane region" description="Helical" evidence="4">
    <location>
        <begin position="155"/>
        <end position="174"/>
    </location>
</feature>
<organism evidence="6 7">
    <name type="scientific">Evansella cellulosilytica (strain ATCC 21833 / DSM 2522 / FERM P-1141 / JCM 9156 / N-4)</name>
    <name type="common">Bacillus cellulosilyticus</name>
    <dbReference type="NCBI Taxonomy" id="649639"/>
    <lineage>
        <taxon>Bacteria</taxon>
        <taxon>Bacillati</taxon>
        <taxon>Bacillota</taxon>
        <taxon>Bacilli</taxon>
        <taxon>Bacillales</taxon>
        <taxon>Bacillaceae</taxon>
        <taxon>Evansella</taxon>
    </lineage>
</organism>
<evidence type="ECO:0000256" key="2">
    <source>
        <dbReference type="ARBA" id="ARBA00029447"/>
    </source>
</evidence>
<comment type="similarity">
    <text evidence="2">Belongs to the methyl-accepting chemotaxis (MCP) protein family.</text>
</comment>
<reference evidence="6" key="1">
    <citation type="submission" date="2010-12" db="EMBL/GenBank/DDBJ databases">
        <title>Complete sequence of Bacillus cellulosilyticus DSM 2522.</title>
        <authorList>
            <consortium name="US DOE Joint Genome Institute"/>
            <person name="Lucas S."/>
            <person name="Copeland A."/>
            <person name="Lapidus A."/>
            <person name="Cheng J.-F."/>
            <person name="Bruce D."/>
            <person name="Goodwin L."/>
            <person name="Pitluck S."/>
            <person name="Chertkov O."/>
            <person name="Detter J.C."/>
            <person name="Han C."/>
            <person name="Tapia R."/>
            <person name="Land M."/>
            <person name="Hauser L."/>
            <person name="Jeffries C."/>
            <person name="Kyrpides N."/>
            <person name="Ivanova N."/>
            <person name="Mikhailova N."/>
            <person name="Brumm P."/>
            <person name="Mead D."/>
            <person name="Woyke T."/>
        </authorList>
    </citation>
    <scope>NUCLEOTIDE SEQUENCE [LARGE SCALE GENOMIC DNA]</scope>
    <source>
        <strain evidence="6">DSM 2522</strain>
    </source>
</reference>
<gene>
    <name evidence="6" type="ordered locus">Bcell_3817</name>
</gene>
<evidence type="ECO:0000259" key="5">
    <source>
        <dbReference type="PROSITE" id="PS50111"/>
    </source>
</evidence>
<dbReference type="InterPro" id="IPR004089">
    <property type="entry name" value="MCPsignal_dom"/>
</dbReference>
<proteinExistence type="inferred from homology"/>
<dbReference type="InterPro" id="IPR004090">
    <property type="entry name" value="Chemotax_Me-accpt_rcpt"/>
</dbReference>
<dbReference type="EMBL" id="CP002394">
    <property type="protein sequence ID" value="ADU32056.1"/>
    <property type="molecule type" value="Genomic_DNA"/>
</dbReference>
<dbReference type="PROSITE" id="PS50111">
    <property type="entry name" value="CHEMOTAXIS_TRANSDUC_2"/>
    <property type="match status" value="1"/>
</dbReference>
<feature type="transmembrane region" description="Helical" evidence="4">
    <location>
        <begin position="105"/>
        <end position="121"/>
    </location>
</feature>
<dbReference type="Gene3D" id="1.10.287.950">
    <property type="entry name" value="Methyl-accepting chemotaxis protein"/>
    <property type="match status" value="1"/>
</dbReference>
<feature type="domain" description="Methyl-accepting transducer" evidence="5">
    <location>
        <begin position="220"/>
        <end position="470"/>
    </location>
</feature>
<evidence type="ECO:0000256" key="3">
    <source>
        <dbReference type="PROSITE-ProRule" id="PRU00284"/>
    </source>
</evidence>
<dbReference type="GO" id="GO:0004888">
    <property type="term" value="F:transmembrane signaling receptor activity"/>
    <property type="evidence" value="ECO:0007669"/>
    <property type="project" value="InterPro"/>
</dbReference>
<keyword evidence="4" id="KW-0812">Transmembrane</keyword>
<keyword evidence="1 3" id="KW-0807">Transducer</keyword>
<name>E6TUQ4_EVAC2</name>
<keyword evidence="4" id="KW-0472">Membrane</keyword>
<evidence type="ECO:0000313" key="6">
    <source>
        <dbReference type="EMBL" id="ADU32056.1"/>
    </source>
</evidence>
<dbReference type="PANTHER" id="PTHR32089:SF112">
    <property type="entry name" value="LYSOZYME-LIKE PROTEIN-RELATED"/>
    <property type="match status" value="1"/>
</dbReference>
<dbReference type="SMART" id="SM00283">
    <property type="entry name" value="MA"/>
    <property type="match status" value="1"/>
</dbReference>
<protein>
    <submittedName>
        <fullName evidence="6">Methyl-accepting chemotaxis sensory transducer</fullName>
    </submittedName>
</protein>